<dbReference type="GO" id="GO:0043565">
    <property type="term" value="F:sequence-specific DNA binding"/>
    <property type="evidence" value="ECO:0007669"/>
    <property type="project" value="InterPro"/>
</dbReference>
<name>A0A1M6V0Z9_9FIRM</name>
<keyword evidence="4" id="KW-1133">Transmembrane helix</keyword>
<dbReference type="PROSITE" id="PS01124">
    <property type="entry name" value="HTH_ARAC_FAMILY_2"/>
    <property type="match status" value="1"/>
</dbReference>
<dbReference type="AlphaFoldDB" id="A0A1M6V0Z9"/>
<evidence type="ECO:0000259" key="5">
    <source>
        <dbReference type="PROSITE" id="PS01124"/>
    </source>
</evidence>
<keyword evidence="4" id="KW-0812">Transmembrane</keyword>
<gene>
    <name evidence="6" type="ORF">SAMN02745136_03267</name>
</gene>
<evidence type="ECO:0000256" key="1">
    <source>
        <dbReference type="ARBA" id="ARBA00023015"/>
    </source>
</evidence>
<evidence type="ECO:0000313" key="6">
    <source>
        <dbReference type="EMBL" id="SHK75074.1"/>
    </source>
</evidence>
<dbReference type="STRING" id="1121322.SAMN02745136_03267"/>
<keyword evidence="7" id="KW-1185">Reference proteome</keyword>
<dbReference type="RefSeq" id="WP_073277837.1">
    <property type="nucleotide sequence ID" value="NZ_FRAC01000016.1"/>
</dbReference>
<evidence type="ECO:0000256" key="3">
    <source>
        <dbReference type="ARBA" id="ARBA00023163"/>
    </source>
</evidence>
<keyword evidence="2" id="KW-0238">DNA-binding</keyword>
<sequence>MRKYFKKLLSYSVYRRTLITYSISILVITTLILMSLYGVFIVSIKQNQIDSTKQLLGQLVREVDNLKTDIDNVASVITSDSRTLKFVQNKEDNKKDNYYLFLKLQEIKSAYSYIEDISIVNFNNGKCIQAIGNNGGGKANIDYALSMLEQKKYIGVRTIKQIQKTKNVVSFLQYLPYYNAMVIEDVNADWFQYSLNDNHRAARKVYIIDVDGSAVTSNTRAVVNNQPLSEYFYSIITRLNPREKSFVYDDKVKRQLVFFSESPEFGWWFIDMQDYSYFNSRFQKISITFVGIALALVSFCLLISVIFNRKIQKPLVELDMAIARGTHEKYLKENYIKTLYLYNLLTGEQMPLFVPQKELNYLEEHYSGNYYCVMLLKIQDKSPLDPSVRKEEYKLYRYAVCNLSDEIFGDDFRCKAVDMGEDQVGLLFFLEKKAVEEEYALCFRQLKEFAEKMFPILVSGSLGIVVDSRRDIYASYHKARQYMEMNQLINREELIDANNQVSANYQEKNRKLVESILEYTEYNFNNPDLSLKSISQVFGLSTAYLGKIFKSVQGEAYSSYITSCRLEKSKLVLLQTAKTVNDIAAEVGFTNSTYFATLFKNTYGMTPTAFRSQYHN</sequence>
<evidence type="ECO:0000256" key="2">
    <source>
        <dbReference type="ARBA" id="ARBA00023125"/>
    </source>
</evidence>
<accession>A0A1M6V0Z9</accession>
<dbReference type="Proteomes" id="UP000184386">
    <property type="component" value="Unassembled WGS sequence"/>
</dbReference>
<keyword evidence="1" id="KW-0805">Transcription regulation</keyword>
<dbReference type="PROSITE" id="PS00041">
    <property type="entry name" value="HTH_ARAC_FAMILY_1"/>
    <property type="match status" value="1"/>
</dbReference>
<dbReference type="PANTHER" id="PTHR43280:SF2">
    <property type="entry name" value="HTH-TYPE TRANSCRIPTIONAL REGULATOR EXSA"/>
    <property type="match status" value="1"/>
</dbReference>
<dbReference type="Pfam" id="PF12833">
    <property type="entry name" value="HTH_18"/>
    <property type="match status" value="1"/>
</dbReference>
<feature type="transmembrane region" description="Helical" evidence="4">
    <location>
        <begin position="21"/>
        <end position="44"/>
    </location>
</feature>
<proteinExistence type="predicted"/>
<feature type="domain" description="HTH araC/xylS-type" evidence="5">
    <location>
        <begin position="514"/>
        <end position="613"/>
    </location>
</feature>
<dbReference type="SUPFAM" id="SSF46689">
    <property type="entry name" value="Homeodomain-like"/>
    <property type="match status" value="1"/>
</dbReference>
<dbReference type="InterPro" id="IPR018060">
    <property type="entry name" value="HTH_AraC"/>
</dbReference>
<dbReference type="InterPro" id="IPR018062">
    <property type="entry name" value="HTH_AraC-typ_CS"/>
</dbReference>
<evidence type="ECO:0000256" key="4">
    <source>
        <dbReference type="SAM" id="Phobius"/>
    </source>
</evidence>
<reference evidence="6 7" key="1">
    <citation type="submission" date="2016-11" db="EMBL/GenBank/DDBJ databases">
        <authorList>
            <person name="Jaros S."/>
            <person name="Januszkiewicz K."/>
            <person name="Wedrychowicz H."/>
        </authorList>
    </citation>
    <scope>NUCLEOTIDE SEQUENCE [LARGE SCALE GENOMIC DNA]</scope>
    <source>
        <strain evidence="6 7">DSM 15929</strain>
    </source>
</reference>
<dbReference type="OrthoDB" id="9776971at2"/>
<dbReference type="InterPro" id="IPR009057">
    <property type="entry name" value="Homeodomain-like_sf"/>
</dbReference>
<evidence type="ECO:0000313" key="7">
    <source>
        <dbReference type="Proteomes" id="UP000184386"/>
    </source>
</evidence>
<organism evidence="6 7">
    <name type="scientific">Anaerocolumna jejuensis DSM 15929</name>
    <dbReference type="NCBI Taxonomy" id="1121322"/>
    <lineage>
        <taxon>Bacteria</taxon>
        <taxon>Bacillati</taxon>
        <taxon>Bacillota</taxon>
        <taxon>Clostridia</taxon>
        <taxon>Lachnospirales</taxon>
        <taxon>Lachnospiraceae</taxon>
        <taxon>Anaerocolumna</taxon>
    </lineage>
</organism>
<dbReference type="PANTHER" id="PTHR43280">
    <property type="entry name" value="ARAC-FAMILY TRANSCRIPTIONAL REGULATOR"/>
    <property type="match status" value="1"/>
</dbReference>
<dbReference type="GO" id="GO:0003700">
    <property type="term" value="F:DNA-binding transcription factor activity"/>
    <property type="evidence" value="ECO:0007669"/>
    <property type="project" value="InterPro"/>
</dbReference>
<protein>
    <submittedName>
        <fullName evidence="6">Helix-turn-helix domain-containing protein</fullName>
    </submittedName>
</protein>
<dbReference type="SMART" id="SM00342">
    <property type="entry name" value="HTH_ARAC"/>
    <property type="match status" value="1"/>
</dbReference>
<feature type="transmembrane region" description="Helical" evidence="4">
    <location>
        <begin position="285"/>
        <end position="307"/>
    </location>
</feature>
<dbReference type="InterPro" id="IPR020449">
    <property type="entry name" value="Tscrpt_reg_AraC-type_HTH"/>
</dbReference>
<dbReference type="PRINTS" id="PR00032">
    <property type="entry name" value="HTHARAC"/>
</dbReference>
<keyword evidence="3" id="KW-0804">Transcription</keyword>
<dbReference type="Gene3D" id="1.10.10.60">
    <property type="entry name" value="Homeodomain-like"/>
    <property type="match status" value="2"/>
</dbReference>
<keyword evidence="4" id="KW-0472">Membrane</keyword>
<dbReference type="EMBL" id="FRAC01000016">
    <property type="protein sequence ID" value="SHK75074.1"/>
    <property type="molecule type" value="Genomic_DNA"/>
</dbReference>